<reference evidence="6 7" key="1">
    <citation type="submission" date="2018-05" db="EMBL/GenBank/DDBJ databases">
        <title>Genome sequencing and assembly of the regulated plant pathogen Lachnellula willkommii and related sister species for the development of diagnostic species identification markers.</title>
        <authorList>
            <person name="Giroux E."/>
            <person name="Bilodeau G."/>
        </authorList>
    </citation>
    <scope>NUCLEOTIDE SEQUENCE [LARGE SCALE GENOMIC DNA]</scope>
    <source>
        <strain evidence="6 7">CBS 172.35</strain>
    </source>
</reference>
<keyword evidence="4 5" id="KW-0472">Membrane</keyword>
<evidence type="ECO:0000256" key="3">
    <source>
        <dbReference type="ARBA" id="ARBA00022989"/>
    </source>
</evidence>
<keyword evidence="2 5" id="KW-0812">Transmembrane</keyword>
<evidence type="ECO:0000256" key="4">
    <source>
        <dbReference type="ARBA" id="ARBA00023136"/>
    </source>
</evidence>
<dbReference type="Proteomes" id="UP000315522">
    <property type="component" value="Unassembled WGS sequence"/>
</dbReference>
<feature type="transmembrane region" description="Helical" evidence="5">
    <location>
        <begin position="193"/>
        <end position="215"/>
    </location>
</feature>
<dbReference type="AlphaFoldDB" id="A0A559MDU1"/>
<keyword evidence="3 5" id="KW-1133">Transmembrane helix</keyword>
<dbReference type="Pfam" id="PF04479">
    <property type="entry name" value="RTA1"/>
    <property type="match status" value="1"/>
</dbReference>
<dbReference type="PANTHER" id="PTHR31465:SF13">
    <property type="entry name" value="RTA1 DOMAIN PROTEIN-RELATED"/>
    <property type="match status" value="1"/>
</dbReference>
<dbReference type="GO" id="GO:0016020">
    <property type="term" value="C:membrane"/>
    <property type="evidence" value="ECO:0007669"/>
    <property type="project" value="UniProtKB-SubCell"/>
</dbReference>
<dbReference type="InterPro" id="IPR007568">
    <property type="entry name" value="RTA1"/>
</dbReference>
<comment type="subcellular location">
    <subcellularLocation>
        <location evidence="1">Membrane</location>
        <topology evidence="1">Multi-pass membrane protein</topology>
    </subcellularLocation>
</comment>
<evidence type="ECO:0000256" key="5">
    <source>
        <dbReference type="SAM" id="Phobius"/>
    </source>
</evidence>
<feature type="transmembrane region" description="Helical" evidence="5">
    <location>
        <begin position="119"/>
        <end position="138"/>
    </location>
</feature>
<protein>
    <submittedName>
        <fullName evidence="6">Protein RTM1</fullName>
    </submittedName>
</protein>
<keyword evidence="7" id="KW-1185">Reference proteome</keyword>
<comment type="caution">
    <text evidence="6">The sequence shown here is derived from an EMBL/GenBank/DDBJ whole genome shotgun (WGS) entry which is preliminary data.</text>
</comment>
<proteinExistence type="predicted"/>
<gene>
    <name evidence="6" type="primary">RTM1_1</name>
    <name evidence="6" type="ORF">LAWI1_G002729</name>
</gene>
<feature type="transmembrane region" description="Helical" evidence="5">
    <location>
        <begin position="45"/>
        <end position="65"/>
    </location>
</feature>
<feature type="transmembrane region" description="Helical" evidence="5">
    <location>
        <begin position="77"/>
        <end position="98"/>
    </location>
</feature>
<feature type="transmembrane region" description="Helical" evidence="5">
    <location>
        <begin position="158"/>
        <end position="181"/>
    </location>
</feature>
<accession>A0A559MDU1</accession>
<organism evidence="6 7">
    <name type="scientific">Lachnellula willkommii</name>
    <dbReference type="NCBI Taxonomy" id="215461"/>
    <lineage>
        <taxon>Eukaryota</taxon>
        <taxon>Fungi</taxon>
        <taxon>Dikarya</taxon>
        <taxon>Ascomycota</taxon>
        <taxon>Pezizomycotina</taxon>
        <taxon>Leotiomycetes</taxon>
        <taxon>Helotiales</taxon>
        <taxon>Lachnaceae</taxon>
        <taxon>Lachnellula</taxon>
    </lineage>
</organism>
<feature type="transmembrane region" description="Helical" evidence="5">
    <location>
        <begin position="239"/>
        <end position="258"/>
    </location>
</feature>
<dbReference type="PANTHER" id="PTHR31465">
    <property type="entry name" value="PROTEIN RTA1-RELATED"/>
    <property type="match status" value="1"/>
</dbReference>
<evidence type="ECO:0000256" key="1">
    <source>
        <dbReference type="ARBA" id="ARBA00004141"/>
    </source>
</evidence>
<name>A0A559MDU1_9HELO</name>
<feature type="transmembrane region" description="Helical" evidence="5">
    <location>
        <begin position="20"/>
        <end position="38"/>
    </location>
</feature>
<dbReference type="EMBL" id="QGML01000641">
    <property type="protein sequence ID" value="TVY91121.1"/>
    <property type="molecule type" value="Genomic_DNA"/>
</dbReference>
<sequence>MSDNSTSRPHSLTPYQPNKVLPIVFAVLIALSLSIHIFQSFRYRFWRVTFFLFYANIVFMTGWILRAVFSHTPLNLPLYIGQTILIYAGPPIFAAAEYNILGRLMQYVPMHTPLHPGRVVIVFVYLGALVEALTGAGAGKLATSTPGTETYISGGTLIAISLVLQGVVECAFVSMVALIHYRCSKAEMLPRNIAIVCITLYGTSALVLLRCVFRAVEAFTTYTQSCFGGYCGSVVINEWYLYAFEAAPMVLYTLWLNLFHPGRFLPRNCKRYLGIDGRTERMGPGWIDERPMFLTVADPFNWQNDARGGQKYWTSPEKYTVCEDGSFALGSASNTSAAEKKQCGHRVV</sequence>
<evidence type="ECO:0000313" key="7">
    <source>
        <dbReference type="Proteomes" id="UP000315522"/>
    </source>
</evidence>
<evidence type="ECO:0000313" key="6">
    <source>
        <dbReference type="EMBL" id="TVY91121.1"/>
    </source>
</evidence>
<evidence type="ECO:0000256" key="2">
    <source>
        <dbReference type="ARBA" id="ARBA00022692"/>
    </source>
</evidence>